<proteinExistence type="predicted"/>
<dbReference type="SUPFAM" id="SSF53756">
    <property type="entry name" value="UDP-Glycosyltransferase/glycogen phosphorylase"/>
    <property type="match status" value="1"/>
</dbReference>
<accession>A0A2H0W7I7</accession>
<dbReference type="InterPro" id="IPR001296">
    <property type="entry name" value="Glyco_trans_1"/>
</dbReference>
<dbReference type="Pfam" id="PF00534">
    <property type="entry name" value="Glycos_transf_1"/>
    <property type="match status" value="1"/>
</dbReference>
<evidence type="ECO:0000313" key="2">
    <source>
        <dbReference type="EMBL" id="PIS08050.1"/>
    </source>
</evidence>
<dbReference type="AlphaFoldDB" id="A0A2H0W7I7"/>
<sequence>MNIAIVHDWLTNVAGSEKVLLALKEIFPDATIFTSVFDSKKAAPFKDFDIRTSVLQKLPFMKSKRELLIPLTPFAFEQFDLSKYDLVISNTSMAAKGVITKPETIHISYCNTPPRYLWDPSVDPRAKSGSFQFLRRNVIHNMRIWDRLAADRVDHFMTNSHYIAKRIKKFYRRDSAVVYPPVDISNFDLDDSVKRADNYLYAGRLINYKKCDIVIQAFNKLDLPLHIVGSGPDEAYLRGPANKNIKFLGRISDEDLRREYQSAKALIFPAEEDFGIVPIEAMACGTPVIAFDKGGATETVIDRETGLFFDQQTLESIVESVKSFENIKFDQSKIRQQAEKFSKEIFKENISREINKILN</sequence>
<feature type="domain" description="Glycosyl transferase family 1" evidence="1">
    <location>
        <begin position="199"/>
        <end position="340"/>
    </location>
</feature>
<organism evidence="2 3">
    <name type="scientific">Candidatus Berkelbacteria bacterium CG10_big_fil_rev_8_21_14_0_10_43_13</name>
    <dbReference type="NCBI Taxonomy" id="1974514"/>
    <lineage>
        <taxon>Bacteria</taxon>
        <taxon>Candidatus Berkelbacteria</taxon>
    </lineage>
</organism>
<name>A0A2H0W7I7_9BACT</name>
<dbReference type="PANTHER" id="PTHR45947">
    <property type="entry name" value="SULFOQUINOVOSYL TRANSFERASE SQD2"/>
    <property type="match status" value="1"/>
</dbReference>
<comment type="caution">
    <text evidence="2">The sequence shown here is derived from an EMBL/GenBank/DDBJ whole genome shotgun (WGS) entry which is preliminary data.</text>
</comment>
<evidence type="ECO:0000313" key="3">
    <source>
        <dbReference type="Proteomes" id="UP000231382"/>
    </source>
</evidence>
<dbReference type="Proteomes" id="UP000231382">
    <property type="component" value="Unassembled WGS sequence"/>
</dbReference>
<evidence type="ECO:0000259" key="1">
    <source>
        <dbReference type="Pfam" id="PF00534"/>
    </source>
</evidence>
<protein>
    <submittedName>
        <fullName evidence="2">Glycosyltransferase family 4 protein</fullName>
    </submittedName>
</protein>
<dbReference type="GO" id="GO:0016757">
    <property type="term" value="F:glycosyltransferase activity"/>
    <property type="evidence" value="ECO:0007669"/>
    <property type="project" value="InterPro"/>
</dbReference>
<dbReference type="PANTHER" id="PTHR45947:SF3">
    <property type="entry name" value="SULFOQUINOVOSYL TRANSFERASE SQD2"/>
    <property type="match status" value="1"/>
</dbReference>
<dbReference type="Gene3D" id="3.40.50.2000">
    <property type="entry name" value="Glycogen Phosphorylase B"/>
    <property type="match status" value="2"/>
</dbReference>
<keyword evidence="2" id="KW-0808">Transferase</keyword>
<dbReference type="InterPro" id="IPR050194">
    <property type="entry name" value="Glycosyltransferase_grp1"/>
</dbReference>
<dbReference type="EMBL" id="PEZW01000002">
    <property type="protein sequence ID" value="PIS08050.1"/>
    <property type="molecule type" value="Genomic_DNA"/>
</dbReference>
<gene>
    <name evidence="2" type="ORF">COT78_00190</name>
</gene>
<reference evidence="3" key="1">
    <citation type="submission" date="2017-09" db="EMBL/GenBank/DDBJ databases">
        <title>Depth-based differentiation of microbial function through sediment-hosted aquifers and enrichment of novel symbionts in the deep terrestrial subsurface.</title>
        <authorList>
            <person name="Probst A.J."/>
            <person name="Ladd B."/>
            <person name="Jarett J.K."/>
            <person name="Geller-Mcgrath D.E."/>
            <person name="Sieber C.M.K."/>
            <person name="Emerson J.B."/>
            <person name="Anantharaman K."/>
            <person name="Thomas B.C."/>
            <person name="Malmstrom R."/>
            <person name="Stieglmeier M."/>
            <person name="Klingl A."/>
            <person name="Woyke T."/>
            <person name="Ryan C.M."/>
            <person name="Banfield J.F."/>
        </authorList>
    </citation>
    <scope>NUCLEOTIDE SEQUENCE [LARGE SCALE GENOMIC DNA]</scope>
</reference>